<dbReference type="Proteomes" id="UP000289411">
    <property type="component" value="Unassembled WGS sequence"/>
</dbReference>
<keyword evidence="1" id="KW-0812">Transmembrane</keyword>
<name>A0A4Q2R7W4_9HYPH</name>
<accession>A0A4Q2R7W4</accession>
<dbReference type="EMBL" id="QYBC01000034">
    <property type="protein sequence ID" value="RYB01594.1"/>
    <property type="molecule type" value="Genomic_DNA"/>
</dbReference>
<dbReference type="OrthoDB" id="5948392at2"/>
<comment type="caution">
    <text evidence="2">The sequence shown here is derived from an EMBL/GenBank/DDBJ whole genome shotgun (WGS) entry which is preliminary data.</text>
</comment>
<reference evidence="2 3" key="1">
    <citation type="submission" date="2018-09" db="EMBL/GenBank/DDBJ databases">
        <authorList>
            <person name="Grouzdev D.S."/>
            <person name="Krutkina M.S."/>
        </authorList>
    </citation>
    <scope>NUCLEOTIDE SEQUENCE [LARGE SCALE GENOMIC DNA]</scope>
    <source>
        <strain evidence="2 3">RmlP001</strain>
    </source>
</reference>
<protein>
    <submittedName>
        <fullName evidence="2">Uncharacterized protein</fullName>
    </submittedName>
</protein>
<sequence>MRKPATTLALTLLAVATAVALLPFAVALVSGGLAAALGCRLDEGSPHPCLFRGDDIGGSLYTAAVLGTWLSLPALPVLLVAGVLWVVVAVLARRSSARRSRAADAAQPRRRPG</sequence>
<keyword evidence="1" id="KW-0472">Membrane</keyword>
<evidence type="ECO:0000313" key="3">
    <source>
        <dbReference type="Proteomes" id="UP000289411"/>
    </source>
</evidence>
<dbReference type="AlphaFoldDB" id="A0A4Q2R7W4"/>
<gene>
    <name evidence="2" type="ORF">D3272_25420</name>
</gene>
<keyword evidence="3" id="KW-1185">Reference proteome</keyword>
<dbReference type="RefSeq" id="WP_129222045.1">
    <property type="nucleotide sequence ID" value="NZ_QYBC01000034.1"/>
</dbReference>
<keyword evidence="1" id="KW-1133">Transmembrane helix</keyword>
<reference evidence="2 3" key="2">
    <citation type="submission" date="2019-02" db="EMBL/GenBank/DDBJ databases">
        <title>'Lichenibacterium ramalinii' gen. nov. sp. nov., 'Lichenibacterium minor' gen. nov. sp. nov.</title>
        <authorList>
            <person name="Pankratov T."/>
        </authorList>
    </citation>
    <scope>NUCLEOTIDE SEQUENCE [LARGE SCALE GENOMIC DNA]</scope>
    <source>
        <strain evidence="2 3">RmlP001</strain>
    </source>
</reference>
<feature type="transmembrane region" description="Helical" evidence="1">
    <location>
        <begin position="69"/>
        <end position="92"/>
    </location>
</feature>
<evidence type="ECO:0000313" key="2">
    <source>
        <dbReference type="EMBL" id="RYB01594.1"/>
    </source>
</evidence>
<organism evidence="2 3">
    <name type="scientific">Lichenibacterium ramalinae</name>
    <dbReference type="NCBI Taxonomy" id="2316527"/>
    <lineage>
        <taxon>Bacteria</taxon>
        <taxon>Pseudomonadati</taxon>
        <taxon>Pseudomonadota</taxon>
        <taxon>Alphaproteobacteria</taxon>
        <taxon>Hyphomicrobiales</taxon>
        <taxon>Lichenihabitantaceae</taxon>
        <taxon>Lichenibacterium</taxon>
    </lineage>
</organism>
<proteinExistence type="predicted"/>
<evidence type="ECO:0000256" key="1">
    <source>
        <dbReference type="SAM" id="Phobius"/>
    </source>
</evidence>